<evidence type="ECO:0000313" key="5">
    <source>
        <dbReference type="EMBL" id="KAK1388459.1"/>
    </source>
</evidence>
<keyword evidence="3" id="KW-0378">Hydrolase</keyword>
<accession>A0AAD8MX98</accession>
<evidence type="ECO:0000256" key="4">
    <source>
        <dbReference type="ARBA" id="ARBA00023180"/>
    </source>
</evidence>
<evidence type="ECO:0000256" key="3">
    <source>
        <dbReference type="ARBA" id="ARBA00022801"/>
    </source>
</evidence>
<dbReference type="InterPro" id="IPR001087">
    <property type="entry name" value="GDSL"/>
</dbReference>
<proteinExistence type="inferred from homology"/>
<evidence type="ECO:0000256" key="2">
    <source>
        <dbReference type="ARBA" id="ARBA00022729"/>
    </source>
</evidence>
<evidence type="ECO:0000313" key="6">
    <source>
        <dbReference type="Proteomes" id="UP001237642"/>
    </source>
</evidence>
<protein>
    <submittedName>
        <fullName evidence="5">Acetylajmalan esterase-like</fullName>
    </submittedName>
</protein>
<dbReference type="AlphaFoldDB" id="A0AAD8MX98"/>
<dbReference type="Pfam" id="PF00657">
    <property type="entry name" value="Lipase_GDSL"/>
    <property type="match status" value="1"/>
</dbReference>
<dbReference type="PANTHER" id="PTHR22835:SF517">
    <property type="entry name" value="GDSL-LIKE LIPASE_ACYLHYDROLASE FAMILY PROTEIN, EXPRESSED"/>
    <property type="match status" value="1"/>
</dbReference>
<gene>
    <name evidence="5" type="ORF">POM88_016637</name>
</gene>
<reference evidence="5" key="2">
    <citation type="submission" date="2023-05" db="EMBL/GenBank/DDBJ databases">
        <authorList>
            <person name="Schelkunov M.I."/>
        </authorList>
    </citation>
    <scope>NUCLEOTIDE SEQUENCE</scope>
    <source>
        <strain evidence="5">Hsosn_3</strain>
        <tissue evidence="5">Leaf</tissue>
    </source>
</reference>
<keyword evidence="2" id="KW-0732">Signal</keyword>
<dbReference type="InterPro" id="IPR036514">
    <property type="entry name" value="SGNH_hydro_sf"/>
</dbReference>
<reference evidence="5" key="1">
    <citation type="submission" date="2023-02" db="EMBL/GenBank/DDBJ databases">
        <title>Genome of toxic invasive species Heracleum sosnowskyi carries increased number of genes despite the absence of recent whole-genome duplications.</title>
        <authorList>
            <person name="Schelkunov M."/>
            <person name="Shtratnikova V."/>
            <person name="Makarenko M."/>
            <person name="Klepikova A."/>
            <person name="Omelchenko D."/>
            <person name="Novikova G."/>
            <person name="Obukhova E."/>
            <person name="Bogdanov V."/>
            <person name="Penin A."/>
            <person name="Logacheva M."/>
        </authorList>
    </citation>
    <scope>NUCLEOTIDE SEQUENCE</scope>
    <source>
        <strain evidence="5">Hsosn_3</strain>
        <tissue evidence="5">Leaf</tissue>
    </source>
</reference>
<comment type="caution">
    <text evidence="5">The sequence shown here is derived from an EMBL/GenBank/DDBJ whole genome shotgun (WGS) entry which is preliminary data.</text>
</comment>
<keyword evidence="6" id="KW-1185">Reference proteome</keyword>
<name>A0AAD8MX98_9APIA</name>
<organism evidence="5 6">
    <name type="scientific">Heracleum sosnowskyi</name>
    <dbReference type="NCBI Taxonomy" id="360622"/>
    <lineage>
        <taxon>Eukaryota</taxon>
        <taxon>Viridiplantae</taxon>
        <taxon>Streptophyta</taxon>
        <taxon>Embryophyta</taxon>
        <taxon>Tracheophyta</taxon>
        <taxon>Spermatophyta</taxon>
        <taxon>Magnoliopsida</taxon>
        <taxon>eudicotyledons</taxon>
        <taxon>Gunneridae</taxon>
        <taxon>Pentapetalae</taxon>
        <taxon>asterids</taxon>
        <taxon>campanulids</taxon>
        <taxon>Apiales</taxon>
        <taxon>Apiaceae</taxon>
        <taxon>Apioideae</taxon>
        <taxon>apioid superclade</taxon>
        <taxon>Tordylieae</taxon>
        <taxon>Tordyliinae</taxon>
        <taxon>Heracleum</taxon>
    </lineage>
</organism>
<evidence type="ECO:0000256" key="1">
    <source>
        <dbReference type="ARBA" id="ARBA00008668"/>
    </source>
</evidence>
<comment type="similarity">
    <text evidence="1">Belongs to the 'GDSL' lipolytic enzyme family.</text>
</comment>
<dbReference type="EMBL" id="JAUIZM010000004">
    <property type="protein sequence ID" value="KAK1388459.1"/>
    <property type="molecule type" value="Genomic_DNA"/>
</dbReference>
<keyword evidence="4" id="KW-0325">Glycoprotein</keyword>
<dbReference type="CDD" id="cd01837">
    <property type="entry name" value="SGNH_plant_lipase_like"/>
    <property type="match status" value="1"/>
</dbReference>
<dbReference type="Proteomes" id="UP001237642">
    <property type="component" value="Unassembled WGS sequence"/>
</dbReference>
<sequence>MNDPSLILFRNCKYDKIFQFGDSLSDTGNIVIQDANGPSGRPPYGFSYFKQPTGRCSNGLLMIDYIAMAVGLPFLSPYLKKGADFVHGVNFAVASSTAMSIKDLAQRNITVNRQTVNTSLNVQVDWMADYLKSYCKPGPDCAQKLNYSLFMMGETGGNDMNAAVSGNKTVKEIKSLVPAIVETIMQATRRIIKFGARNIVIPGNLPIGCMPMNLATSGSNNSTIFDKNHCIKKLNRLANFYNDHLKGEIVRLKKENPKLIIVYGDLFNAVEWLLPRAPYLGFQQKELLKACCGQGGDYNFGGFGKFCGVPGVPACKNPNAHLSWDGIHPTQEANNFDCDLQNSASRQLLITCCLFGMDNLRSSLAKGGFFFPAQLKLNL</sequence>
<dbReference type="PANTHER" id="PTHR22835">
    <property type="entry name" value="ZINC FINGER FYVE DOMAIN CONTAINING PROTEIN"/>
    <property type="match status" value="1"/>
</dbReference>
<dbReference type="InterPro" id="IPR035669">
    <property type="entry name" value="SGNH_plant_lipase-like"/>
</dbReference>
<dbReference type="Gene3D" id="3.40.50.1110">
    <property type="entry name" value="SGNH hydrolase"/>
    <property type="match status" value="1"/>
</dbReference>
<dbReference type="GO" id="GO:0016788">
    <property type="term" value="F:hydrolase activity, acting on ester bonds"/>
    <property type="evidence" value="ECO:0007669"/>
    <property type="project" value="InterPro"/>
</dbReference>